<dbReference type="EMBL" id="JAOQJX010000002">
    <property type="protein sequence ID" value="MCU6746332.1"/>
    <property type="molecule type" value="Genomic_DNA"/>
</dbReference>
<name>A0ABT2T7X3_9FIRM</name>
<keyword evidence="3" id="KW-1185">Reference proteome</keyword>
<sequence>MKTRKETHIESQEHYNSMAEHPPDPHAYDWFHRPAGVRGLIRQQAEQIEHKTVAEYIAEKYKMGSVADGQHKREKRE</sequence>
<gene>
    <name evidence="2" type="ORF">OCV51_01440</name>
</gene>
<evidence type="ECO:0000313" key="2">
    <source>
        <dbReference type="EMBL" id="MCU6746332.1"/>
    </source>
</evidence>
<dbReference type="RefSeq" id="WP_267303980.1">
    <property type="nucleotide sequence ID" value="NZ_JAOQJX010000002.1"/>
</dbReference>
<proteinExistence type="predicted"/>
<accession>A0ABT2T7X3</accession>
<protein>
    <submittedName>
        <fullName evidence="2">Uncharacterized protein</fullName>
    </submittedName>
</protein>
<comment type="caution">
    <text evidence="2">The sequence shown here is derived from an EMBL/GenBank/DDBJ whole genome shotgun (WGS) entry which is preliminary data.</text>
</comment>
<evidence type="ECO:0000256" key="1">
    <source>
        <dbReference type="SAM" id="MobiDB-lite"/>
    </source>
</evidence>
<organism evidence="2 3">
    <name type="scientific">Faecalicatena acetigenes</name>
    <dbReference type="NCBI Taxonomy" id="2981790"/>
    <lineage>
        <taxon>Bacteria</taxon>
        <taxon>Bacillati</taxon>
        <taxon>Bacillota</taxon>
        <taxon>Clostridia</taxon>
        <taxon>Lachnospirales</taxon>
        <taxon>Lachnospiraceae</taxon>
        <taxon>Faecalicatena</taxon>
    </lineage>
</organism>
<dbReference type="Proteomes" id="UP001652394">
    <property type="component" value="Unassembled WGS sequence"/>
</dbReference>
<evidence type="ECO:0000313" key="3">
    <source>
        <dbReference type="Proteomes" id="UP001652394"/>
    </source>
</evidence>
<reference evidence="2 3" key="1">
    <citation type="journal article" date="2021" name="ISME Commun">
        <title>Automated analysis of genomic sequences facilitates high-throughput and comprehensive description of bacteria.</title>
        <authorList>
            <person name="Hitch T.C.A."/>
        </authorList>
    </citation>
    <scope>NUCLEOTIDE SEQUENCE [LARGE SCALE GENOMIC DNA]</scope>
    <source>
        <strain evidence="2 3">H2_18</strain>
    </source>
</reference>
<feature type="compositionally biased region" description="Basic and acidic residues" evidence="1">
    <location>
        <begin position="1"/>
        <end position="13"/>
    </location>
</feature>
<feature type="region of interest" description="Disordered" evidence="1">
    <location>
        <begin position="1"/>
        <end position="28"/>
    </location>
</feature>